<evidence type="ECO:0000256" key="3">
    <source>
        <dbReference type="ARBA" id="ARBA00022692"/>
    </source>
</evidence>
<evidence type="ECO:0008006" key="9">
    <source>
        <dbReference type="Google" id="ProtNLM"/>
    </source>
</evidence>
<evidence type="ECO:0000256" key="1">
    <source>
        <dbReference type="ARBA" id="ARBA00004651"/>
    </source>
</evidence>
<dbReference type="PANTHER" id="PTHR30213:SF0">
    <property type="entry name" value="UPF0761 MEMBRANE PROTEIN YIHY"/>
    <property type="match status" value="1"/>
</dbReference>
<dbReference type="RefSeq" id="WP_108602831.1">
    <property type="nucleotide sequence ID" value="NZ_CP026604.1"/>
</dbReference>
<dbReference type="InterPro" id="IPR017039">
    <property type="entry name" value="Virul_fac_BrkB"/>
</dbReference>
<keyword evidence="5 6" id="KW-0472">Membrane</keyword>
<keyword evidence="2" id="KW-1003">Cell membrane</keyword>
<feature type="transmembrane region" description="Helical" evidence="6">
    <location>
        <begin position="125"/>
        <end position="150"/>
    </location>
</feature>
<dbReference type="AlphaFoldDB" id="A0A2S0VRC6"/>
<comment type="subcellular location">
    <subcellularLocation>
        <location evidence="1">Cell membrane</location>
        <topology evidence="1">Multi-pass membrane protein</topology>
    </subcellularLocation>
</comment>
<feature type="transmembrane region" description="Helical" evidence="6">
    <location>
        <begin position="162"/>
        <end position="187"/>
    </location>
</feature>
<keyword evidence="8" id="KW-1185">Reference proteome</keyword>
<evidence type="ECO:0000256" key="4">
    <source>
        <dbReference type="ARBA" id="ARBA00022989"/>
    </source>
</evidence>
<evidence type="ECO:0000256" key="5">
    <source>
        <dbReference type="ARBA" id="ARBA00023136"/>
    </source>
</evidence>
<gene>
    <name evidence="7" type="ORF">C2869_10205</name>
</gene>
<evidence type="ECO:0000256" key="6">
    <source>
        <dbReference type="SAM" id="Phobius"/>
    </source>
</evidence>
<keyword evidence="3 6" id="KW-0812">Transmembrane</keyword>
<dbReference type="Pfam" id="PF03631">
    <property type="entry name" value="Virul_fac_BrkB"/>
    <property type="match status" value="1"/>
</dbReference>
<reference evidence="7 8" key="1">
    <citation type="submission" date="2018-01" db="EMBL/GenBank/DDBJ databases">
        <title>Genome sequence of a Cantenovulum-like bacteria.</title>
        <authorList>
            <person name="Tan W.R."/>
            <person name="Lau N.-S."/>
            <person name="Go F."/>
            <person name="Amirul A.-A.A."/>
        </authorList>
    </citation>
    <scope>NUCLEOTIDE SEQUENCE [LARGE SCALE GENOMIC DNA]</scope>
    <source>
        <strain evidence="7 8">CCB-QB4</strain>
    </source>
</reference>
<feature type="transmembrane region" description="Helical" evidence="6">
    <location>
        <begin position="86"/>
        <end position="105"/>
    </location>
</feature>
<dbReference type="GO" id="GO:0005886">
    <property type="term" value="C:plasma membrane"/>
    <property type="evidence" value="ECO:0007669"/>
    <property type="project" value="UniProtKB-SubCell"/>
</dbReference>
<protein>
    <recommendedName>
        <fullName evidence="9">YihY family inner membrane protein</fullName>
    </recommendedName>
</protein>
<evidence type="ECO:0000313" key="7">
    <source>
        <dbReference type="EMBL" id="AWB66775.1"/>
    </source>
</evidence>
<dbReference type="NCBIfam" id="TIGR00765">
    <property type="entry name" value="yihY_not_rbn"/>
    <property type="match status" value="1"/>
</dbReference>
<dbReference type="KEGG" id="cate:C2869_10205"/>
<proteinExistence type="predicted"/>
<dbReference type="Proteomes" id="UP000244441">
    <property type="component" value="Chromosome"/>
</dbReference>
<keyword evidence="4 6" id="KW-1133">Transmembrane helix</keyword>
<name>A0A2S0VRC6_9ALTE</name>
<dbReference type="OrthoDB" id="9808671at2"/>
<evidence type="ECO:0000256" key="2">
    <source>
        <dbReference type="ARBA" id="ARBA00022475"/>
    </source>
</evidence>
<feature type="transmembrane region" description="Helical" evidence="6">
    <location>
        <begin position="194"/>
        <end position="215"/>
    </location>
</feature>
<sequence length="264" mass="29677">MKLALRAFWLKCQQDQIALAAGHLSFISLLGLVPFFVISLSLLNSLPGFSDRVNDLESVLVQHMLPEASQQIVAYLHDSIAALDTISELSIVALFVIVFSLLRNVDQQINRVFCKGNCRSLRRSLVVYFSILLFGSILLAASFVLTSIVAASSFVSQWLPSWVMVLASGFLPILLSVAFFMLLYYGLPLTPVKFLAALQGALLASLLFEGCKWLFNLYLLYVPTYNELYGSLAILPIFCLWLYVMWNLVLLGAQWVYWFNSRLN</sequence>
<dbReference type="EMBL" id="CP026604">
    <property type="protein sequence ID" value="AWB66775.1"/>
    <property type="molecule type" value="Genomic_DNA"/>
</dbReference>
<evidence type="ECO:0000313" key="8">
    <source>
        <dbReference type="Proteomes" id="UP000244441"/>
    </source>
</evidence>
<organism evidence="7 8">
    <name type="scientific">Saccharobesus litoralis</name>
    <dbReference type="NCBI Taxonomy" id="2172099"/>
    <lineage>
        <taxon>Bacteria</taxon>
        <taxon>Pseudomonadati</taxon>
        <taxon>Pseudomonadota</taxon>
        <taxon>Gammaproteobacteria</taxon>
        <taxon>Alteromonadales</taxon>
        <taxon>Alteromonadaceae</taxon>
        <taxon>Saccharobesus</taxon>
    </lineage>
</organism>
<dbReference type="PANTHER" id="PTHR30213">
    <property type="entry name" value="INNER MEMBRANE PROTEIN YHJD"/>
    <property type="match status" value="1"/>
</dbReference>
<accession>A0A2S0VRC6</accession>
<feature type="transmembrane region" description="Helical" evidence="6">
    <location>
        <begin position="21"/>
        <end position="43"/>
    </location>
</feature>
<feature type="transmembrane region" description="Helical" evidence="6">
    <location>
        <begin position="235"/>
        <end position="259"/>
    </location>
</feature>
<dbReference type="PIRSF" id="PIRSF035875">
    <property type="entry name" value="RNase_BN"/>
    <property type="match status" value="1"/>
</dbReference>